<sequence>MTTENTGNAAARHSHSAASEQRGSAHANEPAPTRPVPFSIKIGFFAGLIWGLARWLAAGLHLTNVSQAFLLDPFVPRKLLGGLYWQAAGLVAFIVMSMLAALIYLGILRRLRGPWPGLWFGAGWWGLLYAWAGPYIGALPPLKRIGGNSMATDLCLFLMWGLFIGYSIAFELHDEANREPTKPSGTGSPQPAV</sequence>
<dbReference type="Proteomes" id="UP001595755">
    <property type="component" value="Unassembled WGS sequence"/>
</dbReference>
<keyword evidence="2" id="KW-0472">Membrane</keyword>
<keyword evidence="2" id="KW-1133">Transmembrane helix</keyword>
<feature type="region of interest" description="Disordered" evidence="1">
    <location>
        <begin position="1"/>
        <end position="32"/>
    </location>
</feature>
<dbReference type="Pfam" id="PF11085">
    <property type="entry name" value="YqhR"/>
    <property type="match status" value="1"/>
</dbReference>
<feature type="transmembrane region" description="Helical" evidence="2">
    <location>
        <begin position="150"/>
        <end position="169"/>
    </location>
</feature>
<dbReference type="RefSeq" id="WP_204604428.1">
    <property type="nucleotide sequence ID" value="NZ_JBHSED010000004.1"/>
</dbReference>
<dbReference type="InterPro" id="IPR024563">
    <property type="entry name" value="YqhR"/>
</dbReference>
<feature type="transmembrane region" description="Helical" evidence="2">
    <location>
        <begin position="42"/>
        <end position="63"/>
    </location>
</feature>
<feature type="transmembrane region" description="Helical" evidence="2">
    <location>
        <begin position="117"/>
        <end position="138"/>
    </location>
</feature>
<feature type="transmembrane region" description="Helical" evidence="2">
    <location>
        <begin position="83"/>
        <end position="105"/>
    </location>
</feature>
<keyword evidence="2" id="KW-0812">Transmembrane</keyword>
<accession>A0ABV8S6V8</accession>
<organism evidence="3 4">
    <name type="scientific">Cohnella boryungensis</name>
    <dbReference type="NCBI Taxonomy" id="768479"/>
    <lineage>
        <taxon>Bacteria</taxon>
        <taxon>Bacillati</taxon>
        <taxon>Bacillota</taxon>
        <taxon>Bacilli</taxon>
        <taxon>Bacillales</taxon>
        <taxon>Paenibacillaceae</taxon>
        <taxon>Cohnella</taxon>
    </lineage>
</organism>
<evidence type="ECO:0000313" key="3">
    <source>
        <dbReference type="EMBL" id="MFC4302663.1"/>
    </source>
</evidence>
<protein>
    <submittedName>
        <fullName evidence="3">YqhR family membrane protein</fullName>
    </submittedName>
</protein>
<proteinExistence type="predicted"/>
<comment type="caution">
    <text evidence="3">The sequence shown here is derived from an EMBL/GenBank/DDBJ whole genome shotgun (WGS) entry which is preliminary data.</text>
</comment>
<gene>
    <name evidence="3" type="ORF">ACFO1S_04310</name>
</gene>
<keyword evidence="4" id="KW-1185">Reference proteome</keyword>
<evidence type="ECO:0000256" key="2">
    <source>
        <dbReference type="SAM" id="Phobius"/>
    </source>
</evidence>
<name>A0ABV8S6V8_9BACL</name>
<evidence type="ECO:0000313" key="4">
    <source>
        <dbReference type="Proteomes" id="UP001595755"/>
    </source>
</evidence>
<evidence type="ECO:0000256" key="1">
    <source>
        <dbReference type="SAM" id="MobiDB-lite"/>
    </source>
</evidence>
<reference evidence="4" key="1">
    <citation type="journal article" date="2019" name="Int. J. Syst. Evol. Microbiol.">
        <title>The Global Catalogue of Microorganisms (GCM) 10K type strain sequencing project: providing services to taxonomists for standard genome sequencing and annotation.</title>
        <authorList>
            <consortium name="The Broad Institute Genomics Platform"/>
            <consortium name="The Broad Institute Genome Sequencing Center for Infectious Disease"/>
            <person name="Wu L."/>
            <person name="Ma J."/>
        </authorList>
    </citation>
    <scope>NUCLEOTIDE SEQUENCE [LARGE SCALE GENOMIC DNA]</scope>
    <source>
        <strain evidence="4">CGMCC 4.1641</strain>
    </source>
</reference>
<dbReference type="EMBL" id="JBHSED010000004">
    <property type="protein sequence ID" value="MFC4302663.1"/>
    <property type="molecule type" value="Genomic_DNA"/>
</dbReference>